<evidence type="ECO:0000256" key="1">
    <source>
        <dbReference type="SAM" id="MobiDB-lite"/>
    </source>
</evidence>
<protein>
    <submittedName>
        <fullName evidence="2">Uncharacterized protein</fullName>
    </submittedName>
</protein>
<feature type="region of interest" description="Disordered" evidence="1">
    <location>
        <begin position="1"/>
        <end position="63"/>
    </location>
</feature>
<reference evidence="2" key="1">
    <citation type="submission" date="2015-11" db="EMBL/GenBank/DDBJ databases">
        <title>De novo transcriptome assembly of four potential Pierce s Disease insect vectors from Arizona vineyards.</title>
        <authorList>
            <person name="Tassone E.E."/>
        </authorList>
    </citation>
    <scope>NUCLEOTIDE SEQUENCE</scope>
</reference>
<sequence>TQGSGPILDQHAQKSGGARQTPSKKLTRTLVTQGSGPIPDHHEQKSGGARQTPSQKLKTPDTPVLNSNKIVVEAQVHFPNDYSPPRQSTFYRVHPEKHFLGKHPKAIHKFKQKYKTRIFVNPHHPANKLT</sequence>
<feature type="non-terminal residue" evidence="2">
    <location>
        <position position="1"/>
    </location>
</feature>
<evidence type="ECO:0000313" key="2">
    <source>
        <dbReference type="EMBL" id="JAS91198.1"/>
    </source>
</evidence>
<name>A0A1B6IW98_9HEMI</name>
<accession>A0A1B6IW98</accession>
<organism evidence="2">
    <name type="scientific">Homalodisca liturata</name>
    <dbReference type="NCBI Taxonomy" id="320908"/>
    <lineage>
        <taxon>Eukaryota</taxon>
        <taxon>Metazoa</taxon>
        <taxon>Ecdysozoa</taxon>
        <taxon>Arthropoda</taxon>
        <taxon>Hexapoda</taxon>
        <taxon>Insecta</taxon>
        <taxon>Pterygota</taxon>
        <taxon>Neoptera</taxon>
        <taxon>Paraneoptera</taxon>
        <taxon>Hemiptera</taxon>
        <taxon>Auchenorrhyncha</taxon>
        <taxon>Membracoidea</taxon>
        <taxon>Cicadellidae</taxon>
        <taxon>Cicadellinae</taxon>
        <taxon>Proconiini</taxon>
        <taxon>Homalodisca</taxon>
    </lineage>
</organism>
<feature type="compositionally biased region" description="Polar residues" evidence="1">
    <location>
        <begin position="18"/>
        <end position="35"/>
    </location>
</feature>
<gene>
    <name evidence="2" type="ORF">g.18966</name>
</gene>
<proteinExistence type="predicted"/>
<dbReference type="AlphaFoldDB" id="A0A1B6IW98"/>
<dbReference type="EMBL" id="GECU01016508">
    <property type="protein sequence ID" value="JAS91198.1"/>
    <property type="molecule type" value="Transcribed_RNA"/>
</dbReference>